<organism evidence="3 4">
    <name type="scientific">Didymella rabiei</name>
    <name type="common">Chickpea ascochyta blight fungus</name>
    <name type="synonym">Mycosphaerella rabiei</name>
    <dbReference type="NCBI Taxonomy" id="5454"/>
    <lineage>
        <taxon>Eukaryota</taxon>
        <taxon>Fungi</taxon>
        <taxon>Dikarya</taxon>
        <taxon>Ascomycota</taxon>
        <taxon>Pezizomycotina</taxon>
        <taxon>Dothideomycetes</taxon>
        <taxon>Pleosporomycetidae</taxon>
        <taxon>Pleosporales</taxon>
        <taxon>Pleosporineae</taxon>
        <taxon>Didymellaceae</taxon>
        <taxon>Ascochyta</taxon>
    </lineage>
</organism>
<dbReference type="OrthoDB" id="2019572at2759"/>
<name>A0A163K0S0_DIDRA</name>
<feature type="compositionally biased region" description="Low complexity" evidence="2">
    <location>
        <begin position="483"/>
        <end position="492"/>
    </location>
</feature>
<dbReference type="EMBL" id="JYNV01000101">
    <property type="protein sequence ID" value="KZM26706.1"/>
    <property type="molecule type" value="Genomic_DNA"/>
</dbReference>
<dbReference type="Pfam" id="PF01822">
    <property type="entry name" value="WSC"/>
    <property type="match status" value="2"/>
</dbReference>
<evidence type="ECO:0000256" key="2">
    <source>
        <dbReference type="SAM" id="MobiDB-lite"/>
    </source>
</evidence>
<accession>A0A163K0S0</accession>
<sequence>MGSLTAVTFLTPNLPSGWDYHGCWTDYGRRKLAGLSYADSANMTQANCIAFCDSSNYAYAGIEYGQECWCGHLLGAGSEVRNDTECYFKCPGAADEACGAGYRLNVFFGGLLNTQVTNSGPPGTEYIGCLTDNVEARALSVFQASEDGMTVAECTSTCKSLGHKFAGLEYSRECFCGDSMNNSATTTDEGCDMTCAGNSSEFCGGADRLNLYKLDAGTANPTPETSSTTSLTSICAPTATVAADAYITNGGFEQGLDNWSAVAYDPNLVPFDVGLTNDSLEGCAALTAVPRSGITALSAHFQASTSLFNLQPSHNYTVNLSLGHRTVVRQQTASSDPKYTIRMSNSLLSRGNVCGFSSSPCPLVGLNNSMYMVLSMQFQADSPTEELTVYFSWYNGNFDIPLYLDSVSVRPGSEDVLTDSNPSERNSQRLVSAPLVTRSSIATGITPPSAQPSLIKRTPAISSAVSAPFRECSALNSSISAAPNSSTSISCSRSLPNSTRWSTPPPDITRKTLANSGFEDGLRGWQFLLTGGTFDVATTNQSLEGCSAVSVRPTSPHTGKRRAVTLQTRMTNLNSSHEWYTVELYIGHANITHSPPTGTSPVISMRYKNAISGDIERSTSLCGFARTTTLNGIPQPCRLFGADGAQYQSYGMDVRAFDSSHDRYTNATEMEISVEIAWPAGAVEVPVYVDGVGVWEIKWGSISR</sequence>
<evidence type="ECO:0000313" key="3">
    <source>
        <dbReference type="EMBL" id="KZM26706.1"/>
    </source>
</evidence>
<evidence type="ECO:0000256" key="1">
    <source>
        <dbReference type="ARBA" id="ARBA00022737"/>
    </source>
</evidence>
<feature type="region of interest" description="Disordered" evidence="2">
    <location>
        <begin position="483"/>
        <end position="506"/>
    </location>
</feature>
<keyword evidence="1" id="KW-0677">Repeat</keyword>
<protein>
    <submittedName>
        <fullName evidence="3">Uncharacterized protein</fullName>
    </submittedName>
</protein>
<dbReference type="PROSITE" id="PS51212">
    <property type="entry name" value="WSC"/>
    <property type="match status" value="2"/>
</dbReference>
<keyword evidence="4" id="KW-1185">Reference proteome</keyword>
<gene>
    <name evidence="3" type="ORF">ST47_g2146</name>
</gene>
<dbReference type="SMART" id="SM00321">
    <property type="entry name" value="WSC"/>
    <property type="match status" value="2"/>
</dbReference>
<comment type="caution">
    <text evidence="3">The sequence shown here is derived from an EMBL/GenBank/DDBJ whole genome shotgun (WGS) entry which is preliminary data.</text>
</comment>
<dbReference type="PANTHER" id="PTHR45964:SF5">
    <property type="entry name" value="WSCD FAMILY MEMBER CG9164"/>
    <property type="match status" value="1"/>
</dbReference>
<reference evidence="3 4" key="1">
    <citation type="journal article" date="2016" name="Sci. Rep.">
        <title>Draft genome sequencing and secretome analysis of fungal phytopathogen Ascochyta rabiei provides insight into the necrotrophic effector repertoire.</title>
        <authorList>
            <person name="Verma S."/>
            <person name="Gazara R.K."/>
            <person name="Nizam S."/>
            <person name="Parween S."/>
            <person name="Chattopadhyay D."/>
            <person name="Verma P.K."/>
        </authorList>
    </citation>
    <scope>NUCLEOTIDE SEQUENCE [LARGE SCALE GENOMIC DNA]</scope>
    <source>
        <strain evidence="3 4">ArDII</strain>
    </source>
</reference>
<dbReference type="STRING" id="5454.A0A163K0S0"/>
<dbReference type="AlphaFoldDB" id="A0A163K0S0"/>
<dbReference type="InterPro" id="IPR002889">
    <property type="entry name" value="WSC_carb-bd"/>
</dbReference>
<proteinExistence type="predicted"/>
<dbReference type="PANTHER" id="PTHR45964">
    <property type="entry name" value="WSCD FAMILY MEMBER CG9164"/>
    <property type="match status" value="1"/>
</dbReference>
<evidence type="ECO:0000313" key="4">
    <source>
        <dbReference type="Proteomes" id="UP000076837"/>
    </source>
</evidence>
<dbReference type="Proteomes" id="UP000076837">
    <property type="component" value="Unassembled WGS sequence"/>
</dbReference>
<feature type="compositionally biased region" description="Polar residues" evidence="2">
    <location>
        <begin position="493"/>
        <end position="502"/>
    </location>
</feature>
<dbReference type="InterPro" id="IPR051589">
    <property type="entry name" value="Sialate-O-sulfotransferase"/>
</dbReference>
<dbReference type="Gene3D" id="2.60.120.260">
    <property type="entry name" value="Galactose-binding domain-like"/>
    <property type="match status" value="1"/>
</dbReference>